<accession>A4E6P3</accession>
<dbReference type="AlphaFoldDB" id="A4E6P3"/>
<organism evidence="1 2">
    <name type="scientific">Collinsella aerofaciens (strain ATCC 25986 / DSM 3979 / JCM 10188 / KCTC 3647 / NCTC 11838 / VPI 1003)</name>
    <dbReference type="NCBI Taxonomy" id="411903"/>
    <lineage>
        <taxon>Bacteria</taxon>
        <taxon>Bacillati</taxon>
        <taxon>Actinomycetota</taxon>
        <taxon>Coriobacteriia</taxon>
        <taxon>Coriobacteriales</taxon>
        <taxon>Coriobacteriaceae</taxon>
        <taxon>Collinsella</taxon>
    </lineage>
</organism>
<name>A4E6P3_COLAA</name>
<proteinExistence type="predicted"/>
<protein>
    <submittedName>
        <fullName evidence="1">Uncharacterized protein</fullName>
    </submittedName>
</protein>
<evidence type="ECO:0000313" key="1">
    <source>
        <dbReference type="EMBL" id="EBA40402.1"/>
    </source>
</evidence>
<sequence>MLVGTAAKLQRIGVEGTLRDQEIALEDALERTVRGLGLEQQLQRLTAGKRAPAINLKAQRLLLGENETVDANVNALDLDAHLSIDGGDHGGANGLGEFLERIAKEHHDTHGECELVADDLGLDRRLRSRGLGREHHGDKVGGKVLDANGGDALDIGHGARDDGGQNIGRNADAVNLDFLGHESS</sequence>
<dbReference type="EMBL" id="AAVN02000001">
    <property type="protein sequence ID" value="EBA40402.1"/>
    <property type="molecule type" value="Genomic_DNA"/>
</dbReference>
<evidence type="ECO:0000313" key="2">
    <source>
        <dbReference type="Proteomes" id="UP000002979"/>
    </source>
</evidence>
<reference evidence="1 2" key="2">
    <citation type="submission" date="2007-04" db="EMBL/GenBank/DDBJ databases">
        <authorList>
            <person name="Fulton L."/>
            <person name="Clifton S."/>
            <person name="Fulton B."/>
            <person name="Xu J."/>
            <person name="Minx P."/>
            <person name="Mardis E.R."/>
            <person name="Wilson R.K."/>
        </authorList>
    </citation>
    <scope>NUCLEOTIDE SEQUENCE [LARGE SCALE GENOMIC DNA]</scope>
    <source>
        <strain evidence="2">ATCC 25986 / DSM 3979 / JCM 10188 / KCTC 3647 / NCTC 11838 / VPI 1003</strain>
    </source>
</reference>
<gene>
    <name evidence="1" type="ORF">COLAER_00068</name>
</gene>
<reference evidence="1 2" key="1">
    <citation type="submission" date="2007-01" db="EMBL/GenBank/DDBJ databases">
        <title>Draft genome sequence of Collinsella aerofaciens (ATCC 25986).</title>
        <authorList>
            <person name="Sudarsanam P."/>
            <person name="Ley R."/>
            <person name="Guruge J."/>
            <person name="Turnbaugh P.J."/>
            <person name="Mahowald M."/>
            <person name="Liep D."/>
            <person name="Gordon J."/>
        </authorList>
    </citation>
    <scope>NUCLEOTIDE SEQUENCE [LARGE SCALE GENOMIC DNA]</scope>
    <source>
        <strain evidence="2">ATCC 25986 / DSM 3979 / JCM 10188 / KCTC 3647 / NCTC 11838 / VPI 1003</strain>
    </source>
</reference>
<comment type="caution">
    <text evidence="1">The sequence shown here is derived from an EMBL/GenBank/DDBJ whole genome shotgun (WGS) entry which is preliminary data.</text>
</comment>
<dbReference type="Proteomes" id="UP000002979">
    <property type="component" value="Unassembled WGS sequence"/>
</dbReference>